<name>A0A4V5KJS6_9ACTN</name>
<dbReference type="PANTHER" id="PTHR34227:SF1">
    <property type="entry name" value="DIMETHYL SULFOXIDE REDUCTASE CHAPERONE-RELATED"/>
    <property type="match status" value="1"/>
</dbReference>
<evidence type="ECO:0008006" key="4">
    <source>
        <dbReference type="Google" id="ProtNLM"/>
    </source>
</evidence>
<evidence type="ECO:0000313" key="2">
    <source>
        <dbReference type="EMBL" id="TJW10178.1"/>
    </source>
</evidence>
<dbReference type="InterPro" id="IPR036411">
    <property type="entry name" value="TorD-like_sf"/>
</dbReference>
<evidence type="ECO:0000313" key="3">
    <source>
        <dbReference type="Proteomes" id="UP000309454"/>
    </source>
</evidence>
<keyword evidence="3" id="KW-1185">Reference proteome</keyword>
<dbReference type="AlphaFoldDB" id="A0A4V5KJS6"/>
<gene>
    <name evidence="2" type="ORF">E5982_06320</name>
</gene>
<dbReference type="Pfam" id="PF02613">
    <property type="entry name" value="Nitrate_red_del"/>
    <property type="match status" value="1"/>
</dbReference>
<reference evidence="2 3" key="1">
    <citation type="submission" date="2019-04" db="EMBL/GenBank/DDBJ databases">
        <title>Microbes associate with the intestines of laboratory mice.</title>
        <authorList>
            <person name="Navarre W."/>
            <person name="Wong E."/>
            <person name="Huang K.C."/>
            <person name="Tropini C."/>
            <person name="Ng K."/>
            <person name="Yu B."/>
        </authorList>
    </citation>
    <scope>NUCLEOTIDE SEQUENCE [LARGE SCALE GENOMIC DNA]</scope>
    <source>
        <strain evidence="2 3">NM48_B13</strain>
    </source>
</reference>
<protein>
    <recommendedName>
        <fullName evidence="4">Molecular chaperone TorD</fullName>
    </recommendedName>
</protein>
<keyword evidence="1" id="KW-0143">Chaperone</keyword>
<organism evidence="2 3">
    <name type="scientific">Parvibacter caecicola</name>
    <dbReference type="NCBI Taxonomy" id="747645"/>
    <lineage>
        <taxon>Bacteria</taxon>
        <taxon>Bacillati</taxon>
        <taxon>Actinomycetota</taxon>
        <taxon>Coriobacteriia</taxon>
        <taxon>Coriobacteriales</taxon>
        <taxon>Coriobacteriaceae</taxon>
        <taxon>Parvibacter</taxon>
    </lineage>
</organism>
<dbReference type="EMBL" id="SSTM01000004">
    <property type="protein sequence ID" value="TJW10178.1"/>
    <property type="molecule type" value="Genomic_DNA"/>
</dbReference>
<dbReference type="OrthoDB" id="3177899at2"/>
<proteinExistence type="predicted"/>
<evidence type="ECO:0000256" key="1">
    <source>
        <dbReference type="ARBA" id="ARBA00023186"/>
    </source>
</evidence>
<dbReference type="RefSeq" id="WP_136845844.1">
    <property type="nucleotide sequence ID" value="NZ_CAOKAH010000008.1"/>
</dbReference>
<accession>A0A4V5KJS6</accession>
<dbReference type="InterPro" id="IPR050289">
    <property type="entry name" value="TorD/DmsD_chaperones"/>
</dbReference>
<dbReference type="SUPFAM" id="SSF89155">
    <property type="entry name" value="TorD-like"/>
    <property type="match status" value="1"/>
</dbReference>
<sequence>MKATGWEQEEELRGASALCNLFANFLNTKISVGDAEYATGLMEALEGLWASSARQEDSALGAAEASMDESLLAAAKAAMAADAVAAQERLAVERTRYVRGLRAGNSVKPPFESLYLTENDSLEEIASVAGAYRVAGFQLTEELLNRPDSLATELSFLAQLFGEAAQEVSRDDIEAAHALCQEAGKFTRNHLGKWGPSYCEQAAEATDSELFRLAMILMGDFIKSLTEEEEGKGKTNCN</sequence>
<dbReference type="Gene3D" id="1.10.3480.10">
    <property type="entry name" value="TorD-like"/>
    <property type="match status" value="1"/>
</dbReference>
<dbReference type="Proteomes" id="UP000309454">
    <property type="component" value="Unassembled WGS sequence"/>
</dbReference>
<comment type="caution">
    <text evidence="2">The sequence shown here is derived from an EMBL/GenBank/DDBJ whole genome shotgun (WGS) entry which is preliminary data.</text>
</comment>
<dbReference type="InterPro" id="IPR020945">
    <property type="entry name" value="DMSO/NO3_reduct_chaperone"/>
</dbReference>
<dbReference type="PANTHER" id="PTHR34227">
    <property type="entry name" value="CHAPERONE PROTEIN YCDY"/>
    <property type="match status" value="1"/>
</dbReference>